<dbReference type="PANTHER" id="PTHR12911">
    <property type="entry name" value="SAD1/UNC-84-LIKE PROTEIN-RELATED"/>
    <property type="match status" value="1"/>
</dbReference>
<reference evidence="9" key="1">
    <citation type="submission" date="2017-10" db="EMBL/GenBank/DDBJ databases">
        <title>Rapid genome shrinkage in a self-fertile nematode reveals novel sperm competition proteins.</title>
        <authorList>
            <person name="Yin D."/>
            <person name="Schwarz E.M."/>
            <person name="Thomas C.G."/>
            <person name="Felde R.L."/>
            <person name="Korf I.F."/>
            <person name="Cutter A.D."/>
            <person name="Schartner C.M."/>
            <person name="Ralston E.J."/>
            <person name="Meyer B.J."/>
            <person name="Haag E.S."/>
        </authorList>
    </citation>
    <scope>NUCLEOTIDE SEQUENCE [LARGE SCALE GENOMIC DNA]</scope>
    <source>
        <strain evidence="9">JU1422</strain>
    </source>
</reference>
<dbReference type="GO" id="GO:0034993">
    <property type="term" value="C:meiotic nuclear membrane microtubule tethering complex"/>
    <property type="evidence" value="ECO:0007669"/>
    <property type="project" value="TreeGrafter"/>
</dbReference>
<protein>
    <recommendedName>
        <fullName evidence="7">SUN domain-containing protein</fullName>
    </recommendedName>
</protein>
<dbReference type="PROSITE" id="PS51469">
    <property type="entry name" value="SUN"/>
    <property type="match status" value="1"/>
</dbReference>
<evidence type="ECO:0000256" key="4">
    <source>
        <dbReference type="ARBA" id="ARBA00023136"/>
    </source>
</evidence>
<dbReference type="Gene3D" id="2.60.120.260">
    <property type="entry name" value="Galactose-binding domain-like"/>
    <property type="match status" value="1"/>
</dbReference>
<evidence type="ECO:0000313" key="8">
    <source>
        <dbReference type="EMBL" id="PIC51185.1"/>
    </source>
</evidence>
<dbReference type="OrthoDB" id="342281at2759"/>
<dbReference type="Proteomes" id="UP000230233">
    <property type="component" value="Chromosome I"/>
</dbReference>
<dbReference type="STRING" id="1611254.A0A2G5VHC3"/>
<evidence type="ECO:0000256" key="6">
    <source>
        <dbReference type="SAM" id="Phobius"/>
    </source>
</evidence>
<dbReference type="InterPro" id="IPR012919">
    <property type="entry name" value="SUN_dom"/>
</dbReference>
<comment type="subcellular location">
    <subcellularLocation>
        <location evidence="1">Membrane</location>
    </subcellularLocation>
</comment>
<keyword evidence="4 6" id="KW-0472">Membrane</keyword>
<sequence length="428" mass="48852">MLPTHIAKEKPNDGSNAFTPNPGPQKHQFVDEKQTSKKQIWYHWFNIRFRQHMTTETFLFISLVVVFYRLQTISNQNSQVIEMVSSMKSQISILGREVATGKLNKERNQFDLNTKPLEQSIADVLKNMKMEPIKDSRESETEELITPPHNLNISISKKGPFRLFNAADYSNGASVDSAHSSNSNLNPLIGFDQSNLVLLDRPQPPAGKAWCSNEHNPVLTINLGKYVKPISVSYQHSKWHELIPSDAPRTYDVVACLDFYCEDWKPLVSNCEYSRFGPSGTEQFCNISSHLDVSLIGKVQFRFRENYGDSEMTCVHLVRVYGETKTPVIIEKKESLESEKTCADLKWYYHNSYFKYNLVNKSCSTLYGNDCCSDCPECCEECLISDYNGTTLIFIVLFTEIGVVLGLVLFIVLSSCYRCFRPDTKRVS</sequence>
<dbReference type="Pfam" id="PF07738">
    <property type="entry name" value="Sad1_UNC"/>
    <property type="match status" value="1"/>
</dbReference>
<dbReference type="GO" id="GO:0043495">
    <property type="term" value="F:protein-membrane adaptor activity"/>
    <property type="evidence" value="ECO:0007669"/>
    <property type="project" value="TreeGrafter"/>
</dbReference>
<keyword evidence="2 6" id="KW-0812">Transmembrane</keyword>
<dbReference type="FunFam" id="2.60.120.260:FF:000158">
    <property type="entry name" value="Protein CBG16940"/>
    <property type="match status" value="1"/>
</dbReference>
<feature type="transmembrane region" description="Helical" evidence="6">
    <location>
        <begin position="392"/>
        <end position="417"/>
    </location>
</feature>
<dbReference type="InterPro" id="IPR045119">
    <property type="entry name" value="SUN1-5"/>
</dbReference>
<keyword evidence="3 6" id="KW-1133">Transmembrane helix</keyword>
<keyword evidence="9" id="KW-1185">Reference proteome</keyword>
<evidence type="ECO:0000256" key="2">
    <source>
        <dbReference type="ARBA" id="ARBA00022692"/>
    </source>
</evidence>
<dbReference type="PANTHER" id="PTHR12911:SF2">
    <property type="entry name" value="SUN DOMAIN-CONTAINING PROTEIN 1"/>
    <property type="match status" value="1"/>
</dbReference>
<proteinExistence type="predicted"/>
<comment type="caution">
    <text evidence="8">The sequence shown here is derived from an EMBL/GenBank/DDBJ whole genome shotgun (WGS) entry which is preliminary data.</text>
</comment>
<evidence type="ECO:0000256" key="3">
    <source>
        <dbReference type="ARBA" id="ARBA00022989"/>
    </source>
</evidence>
<evidence type="ECO:0000313" key="9">
    <source>
        <dbReference type="Proteomes" id="UP000230233"/>
    </source>
</evidence>
<evidence type="ECO:0000256" key="1">
    <source>
        <dbReference type="ARBA" id="ARBA00004370"/>
    </source>
</evidence>
<feature type="region of interest" description="Disordered" evidence="5">
    <location>
        <begin position="1"/>
        <end position="31"/>
    </location>
</feature>
<dbReference type="AlphaFoldDB" id="A0A2G5VHC3"/>
<feature type="domain" description="SUN" evidence="7">
    <location>
        <begin position="165"/>
        <end position="325"/>
    </location>
</feature>
<organism evidence="8 9">
    <name type="scientific">Caenorhabditis nigoni</name>
    <dbReference type="NCBI Taxonomy" id="1611254"/>
    <lineage>
        <taxon>Eukaryota</taxon>
        <taxon>Metazoa</taxon>
        <taxon>Ecdysozoa</taxon>
        <taxon>Nematoda</taxon>
        <taxon>Chromadorea</taxon>
        <taxon>Rhabditida</taxon>
        <taxon>Rhabditina</taxon>
        <taxon>Rhabditomorpha</taxon>
        <taxon>Rhabditoidea</taxon>
        <taxon>Rhabditidae</taxon>
        <taxon>Peloderinae</taxon>
        <taxon>Caenorhabditis</taxon>
    </lineage>
</organism>
<evidence type="ECO:0000259" key="7">
    <source>
        <dbReference type="PROSITE" id="PS51469"/>
    </source>
</evidence>
<evidence type="ECO:0000256" key="5">
    <source>
        <dbReference type="SAM" id="MobiDB-lite"/>
    </source>
</evidence>
<feature type="compositionally biased region" description="Basic and acidic residues" evidence="5">
    <location>
        <begin position="1"/>
        <end position="12"/>
    </location>
</feature>
<dbReference type="EMBL" id="PDUG01000001">
    <property type="protein sequence ID" value="PIC51185.1"/>
    <property type="molecule type" value="Genomic_DNA"/>
</dbReference>
<accession>A0A2G5VHC3</accession>
<name>A0A2G5VHC3_9PELO</name>
<gene>
    <name evidence="8" type="primary">Cnig_chr_I.g1798</name>
    <name evidence="8" type="ORF">B9Z55_001798</name>
</gene>